<dbReference type="GO" id="GO:0016787">
    <property type="term" value="F:hydrolase activity"/>
    <property type="evidence" value="ECO:0007669"/>
    <property type="project" value="UniProtKB-UniRule"/>
</dbReference>
<accession>A0A8J6LVV8</accession>
<reference evidence="6" key="2">
    <citation type="submission" date="2020-08" db="EMBL/GenBank/DDBJ databases">
        <authorList>
            <person name="Lai Q."/>
        </authorList>
    </citation>
    <scope>NUCLEOTIDE SEQUENCE</scope>
    <source>
        <strain evidence="6">S27-2</strain>
    </source>
</reference>
<dbReference type="Proteomes" id="UP000601768">
    <property type="component" value="Unassembled WGS sequence"/>
</dbReference>
<dbReference type="InterPro" id="IPR002641">
    <property type="entry name" value="PNPLA_dom"/>
</dbReference>
<evidence type="ECO:0000313" key="6">
    <source>
        <dbReference type="EMBL" id="MBC3764874.1"/>
    </source>
</evidence>
<dbReference type="EMBL" id="JACNEP010000002">
    <property type="protein sequence ID" value="MBC3764874.1"/>
    <property type="molecule type" value="Genomic_DNA"/>
</dbReference>
<sequence>MTERNQFALMLSGGGARAAYQVGVLKAVTNFLPRNQSIPFPIICGTSAGAINATTLACFASCYHLGVRKLDWVWKNLTPSKIYESDFQAVFGHIIKNYFKGTDADNLPRATSLLNNQPLRQLLRKTLDFDRLDNNIQRGVLKAICITASSYTSHDSISFFQSNEFAEGWERSKRRGLPAQLNVEHLMASAAIPLVFPSVKLGNDYFGDGSVHQLSPLSAPIHLGANRIFVIGVDQPEPNYMQSVNQQYPSASNIAGHLLDTIFADTLNADLERAYRINETLGLMTDKQRAQTHLRPIECLEINPSENFNEIAANYYHRLPGGIRTLLRMVGLKPDIESSLPSYLLFDSKFCEALIDVGYHDAMARQDEIRDFLML</sequence>
<feature type="active site" description="Nucleophile" evidence="4">
    <location>
        <position position="47"/>
    </location>
</feature>
<evidence type="ECO:0000256" key="1">
    <source>
        <dbReference type="ARBA" id="ARBA00022801"/>
    </source>
</evidence>
<feature type="active site" description="Proton acceptor" evidence="4">
    <location>
        <position position="208"/>
    </location>
</feature>
<dbReference type="PROSITE" id="PS51635">
    <property type="entry name" value="PNPLA"/>
    <property type="match status" value="1"/>
</dbReference>
<dbReference type="CDD" id="cd07209">
    <property type="entry name" value="Pat_hypo_Ecoli_Z1214_like"/>
    <property type="match status" value="1"/>
</dbReference>
<keyword evidence="7" id="KW-1185">Reference proteome</keyword>
<reference evidence="6" key="1">
    <citation type="journal article" date="2018" name="Int. J. Syst. Evol. Microbiol.">
        <title>Neptunicella marina gen. nov., sp. nov., isolated from surface seawater.</title>
        <authorList>
            <person name="Liu X."/>
            <person name="Lai Q."/>
            <person name="Du Y."/>
            <person name="Zhang X."/>
            <person name="Liu Z."/>
            <person name="Sun F."/>
            <person name="Shao Z."/>
        </authorList>
    </citation>
    <scope>NUCLEOTIDE SEQUENCE</scope>
    <source>
        <strain evidence="6">S27-2</strain>
    </source>
</reference>
<evidence type="ECO:0000313" key="7">
    <source>
        <dbReference type="Proteomes" id="UP000601768"/>
    </source>
</evidence>
<name>A0A8J6LVV8_9ALTE</name>
<dbReference type="Gene3D" id="3.40.1090.10">
    <property type="entry name" value="Cytosolic phospholipase A2 catalytic domain"/>
    <property type="match status" value="1"/>
</dbReference>
<dbReference type="SUPFAM" id="SSF52151">
    <property type="entry name" value="FabD/lysophospholipase-like"/>
    <property type="match status" value="1"/>
</dbReference>
<dbReference type="InterPro" id="IPR016035">
    <property type="entry name" value="Acyl_Trfase/lysoPLipase"/>
</dbReference>
<dbReference type="Pfam" id="PF01734">
    <property type="entry name" value="Patatin"/>
    <property type="match status" value="1"/>
</dbReference>
<dbReference type="PANTHER" id="PTHR14226:SF57">
    <property type="entry name" value="BLR7027 PROTEIN"/>
    <property type="match status" value="1"/>
</dbReference>
<proteinExistence type="predicted"/>
<feature type="domain" description="PNPLA" evidence="5">
    <location>
        <begin position="9"/>
        <end position="221"/>
    </location>
</feature>
<evidence type="ECO:0000259" key="5">
    <source>
        <dbReference type="PROSITE" id="PS51635"/>
    </source>
</evidence>
<gene>
    <name evidence="6" type="ORF">H8B19_03235</name>
</gene>
<feature type="short sequence motif" description="GXSXG" evidence="4">
    <location>
        <begin position="45"/>
        <end position="49"/>
    </location>
</feature>
<evidence type="ECO:0000256" key="3">
    <source>
        <dbReference type="ARBA" id="ARBA00023098"/>
    </source>
</evidence>
<dbReference type="RefSeq" id="WP_186505345.1">
    <property type="nucleotide sequence ID" value="NZ_JACNEP010000002.1"/>
</dbReference>
<protein>
    <submittedName>
        <fullName evidence="6">Patatin-like phospholipase family protein</fullName>
    </submittedName>
</protein>
<evidence type="ECO:0000256" key="2">
    <source>
        <dbReference type="ARBA" id="ARBA00022963"/>
    </source>
</evidence>
<keyword evidence="2 4" id="KW-0442">Lipid degradation</keyword>
<dbReference type="GO" id="GO:0016042">
    <property type="term" value="P:lipid catabolic process"/>
    <property type="evidence" value="ECO:0007669"/>
    <property type="project" value="UniProtKB-UniRule"/>
</dbReference>
<organism evidence="6 7">
    <name type="scientific">Neptunicella marina</name>
    <dbReference type="NCBI Taxonomy" id="2125989"/>
    <lineage>
        <taxon>Bacteria</taxon>
        <taxon>Pseudomonadati</taxon>
        <taxon>Pseudomonadota</taxon>
        <taxon>Gammaproteobacteria</taxon>
        <taxon>Alteromonadales</taxon>
        <taxon>Alteromonadaceae</taxon>
        <taxon>Neptunicella</taxon>
    </lineage>
</organism>
<dbReference type="PANTHER" id="PTHR14226">
    <property type="entry name" value="NEUROPATHY TARGET ESTERASE/SWISS CHEESE D.MELANOGASTER"/>
    <property type="match status" value="1"/>
</dbReference>
<dbReference type="InterPro" id="IPR050301">
    <property type="entry name" value="NTE"/>
</dbReference>
<evidence type="ECO:0000256" key="4">
    <source>
        <dbReference type="PROSITE-ProRule" id="PRU01161"/>
    </source>
</evidence>
<keyword evidence="3 4" id="KW-0443">Lipid metabolism</keyword>
<keyword evidence="1 4" id="KW-0378">Hydrolase</keyword>
<comment type="caution">
    <text evidence="4">Lacks conserved residue(s) required for the propagation of feature annotation.</text>
</comment>
<dbReference type="AlphaFoldDB" id="A0A8J6LVV8"/>
<comment type="caution">
    <text evidence="6">The sequence shown here is derived from an EMBL/GenBank/DDBJ whole genome shotgun (WGS) entry which is preliminary data.</text>
</comment>